<sequence length="505" mass="57591">MSFTSLLYGLFLLSVCILYWTSRSNQIRFVILTISSLIFYASWQPQYLPLLLAMTWINYSLGNVLVPHAAHGDHAQNWKLSNQEWQFAQADWNQRRFLILVVGIILNIILLFGFKYVPFVFGTAGELFNLPVASQSADWVKDNVVAPLGLSFFCFEAIAYLVDVYRGAPAAKNFTKFAAYKLFFPKLISGPITLYHQLTSQLKSPQFPSTEVLTEGLWLIALGAMKKALIADRLAIIVDLSFSHVVRAGSWDLWVATLAYGLQLYLDFSGYVDIVRGSAILLGLTLPENFQDPYFTTSIADFWRRWHMTLGNWLRNYLYFPLGGSRAGLIRTCLNLLIVMVIAGIWHGAAWGFIVWGAYHGLALVVHRLVDTFSKKNRGLQGFWQSIPGTIFAWIVTQLMVFTAWIFFRLPNLQDSLLAISRLFGQDADPQFTQKIYFDTLGIDRLQFTLVLSALVAAMTVLFLFQRWMKLNLNWPIKLVLIPISLYMVWLLAPQGALPYIYFDF</sequence>
<dbReference type="InterPro" id="IPR051085">
    <property type="entry name" value="MB_O-acyltransferase"/>
</dbReference>
<dbReference type="PANTHER" id="PTHR13285">
    <property type="entry name" value="ACYLTRANSFERASE"/>
    <property type="match status" value="1"/>
</dbReference>
<dbReference type="Proteomes" id="UP001232992">
    <property type="component" value="Unassembled WGS sequence"/>
</dbReference>
<feature type="transmembrane region" description="Helical" evidence="8">
    <location>
        <begin position="446"/>
        <end position="465"/>
    </location>
</feature>
<dbReference type="EMBL" id="JAQOSQ010000001">
    <property type="protein sequence ID" value="MDJ1181625.1"/>
    <property type="molecule type" value="Genomic_DNA"/>
</dbReference>
<feature type="transmembrane region" description="Helical" evidence="8">
    <location>
        <begin position="97"/>
        <end position="124"/>
    </location>
</feature>
<keyword evidence="10" id="KW-1185">Reference proteome</keyword>
<reference evidence="9 10" key="1">
    <citation type="submission" date="2023-01" db="EMBL/GenBank/DDBJ databases">
        <title>Novel diversity within Roseofilum (Cyanobacteria; Desertifilaceae) from marine benthic mats with descriptions of four novel species.</title>
        <authorList>
            <person name="Wang Y."/>
            <person name="Berthold D.E."/>
            <person name="Hu J."/>
            <person name="Lefler F.W."/>
            <person name="Laughinghouse H.D. IV."/>
        </authorList>
    </citation>
    <scope>NUCLEOTIDE SEQUENCE [LARGE SCALE GENOMIC DNA]</scope>
    <source>
        <strain evidence="9 10">BLCC-M143</strain>
    </source>
</reference>
<keyword evidence="5 8" id="KW-1133">Transmembrane helix</keyword>
<feature type="transmembrane region" description="Helical" evidence="8">
    <location>
        <begin position="477"/>
        <end position="502"/>
    </location>
</feature>
<keyword evidence="7" id="KW-0012">Acyltransferase</keyword>
<dbReference type="PIRSF" id="PIRSF500217">
    <property type="entry name" value="AlgI"/>
    <property type="match status" value="1"/>
</dbReference>
<feature type="transmembrane region" description="Helical" evidence="8">
    <location>
        <begin position="6"/>
        <end position="22"/>
    </location>
</feature>
<dbReference type="RefSeq" id="WP_283756281.1">
    <property type="nucleotide sequence ID" value="NZ_JAQOSQ010000001.1"/>
</dbReference>
<evidence type="ECO:0000256" key="5">
    <source>
        <dbReference type="ARBA" id="ARBA00022989"/>
    </source>
</evidence>
<proteinExistence type="inferred from homology"/>
<evidence type="ECO:0000256" key="2">
    <source>
        <dbReference type="ARBA" id="ARBA00010323"/>
    </source>
</evidence>
<name>A0ABT7BRB0_9CYAN</name>
<organism evidence="9 10">
    <name type="scientific">Roseofilum casamattae BLCC-M143</name>
    <dbReference type="NCBI Taxonomy" id="3022442"/>
    <lineage>
        <taxon>Bacteria</taxon>
        <taxon>Bacillati</taxon>
        <taxon>Cyanobacteriota</taxon>
        <taxon>Cyanophyceae</taxon>
        <taxon>Desertifilales</taxon>
        <taxon>Desertifilaceae</taxon>
        <taxon>Roseofilum</taxon>
        <taxon>Roseofilum casamattae</taxon>
    </lineage>
</organism>
<dbReference type="InterPro" id="IPR028362">
    <property type="entry name" value="AlgI"/>
</dbReference>
<comment type="caution">
    <text evidence="9">The sequence shown here is derived from an EMBL/GenBank/DDBJ whole genome shotgun (WGS) entry which is preliminary data.</text>
</comment>
<evidence type="ECO:0000256" key="3">
    <source>
        <dbReference type="ARBA" id="ARBA00022475"/>
    </source>
</evidence>
<evidence type="ECO:0000313" key="10">
    <source>
        <dbReference type="Proteomes" id="UP001232992"/>
    </source>
</evidence>
<comment type="subcellular location">
    <subcellularLocation>
        <location evidence="1">Cell membrane</location>
        <topology evidence="1">Multi-pass membrane protein</topology>
    </subcellularLocation>
</comment>
<evidence type="ECO:0000256" key="8">
    <source>
        <dbReference type="SAM" id="Phobius"/>
    </source>
</evidence>
<feature type="transmembrane region" description="Helical" evidence="8">
    <location>
        <begin position="353"/>
        <end position="370"/>
    </location>
</feature>
<accession>A0ABT7BRB0</accession>
<dbReference type="PANTHER" id="PTHR13285:SF18">
    <property type="entry name" value="PROTEIN-CYSTEINE N-PALMITOYLTRANSFERASE RASP"/>
    <property type="match status" value="1"/>
</dbReference>
<gene>
    <name evidence="9" type="ORF">PMH09_00315</name>
</gene>
<comment type="similarity">
    <text evidence="2 7">Belongs to the membrane-bound acyltransferase family.</text>
</comment>
<dbReference type="InterPro" id="IPR024194">
    <property type="entry name" value="Ac/AlaTfrase_AlgI/DltB"/>
</dbReference>
<evidence type="ECO:0000256" key="6">
    <source>
        <dbReference type="ARBA" id="ARBA00023136"/>
    </source>
</evidence>
<evidence type="ECO:0000256" key="7">
    <source>
        <dbReference type="PIRNR" id="PIRNR016636"/>
    </source>
</evidence>
<protein>
    <submittedName>
        <fullName evidence="9">MBOAT family protein</fullName>
    </submittedName>
</protein>
<evidence type="ECO:0000313" key="9">
    <source>
        <dbReference type="EMBL" id="MDJ1181625.1"/>
    </source>
</evidence>
<dbReference type="Pfam" id="PF03062">
    <property type="entry name" value="MBOAT"/>
    <property type="match status" value="1"/>
</dbReference>
<keyword evidence="4 8" id="KW-0812">Transmembrane</keyword>
<dbReference type="PIRSF" id="PIRSF016636">
    <property type="entry name" value="AlgI_DltB"/>
    <property type="match status" value="1"/>
</dbReference>
<feature type="transmembrane region" description="Helical" evidence="8">
    <location>
        <begin position="391"/>
        <end position="408"/>
    </location>
</feature>
<evidence type="ECO:0000256" key="4">
    <source>
        <dbReference type="ARBA" id="ARBA00022692"/>
    </source>
</evidence>
<keyword evidence="3 7" id="KW-1003">Cell membrane</keyword>
<keyword evidence="6 7" id="KW-0472">Membrane</keyword>
<evidence type="ECO:0000256" key="1">
    <source>
        <dbReference type="ARBA" id="ARBA00004651"/>
    </source>
</evidence>
<keyword evidence="7" id="KW-0808">Transferase</keyword>
<dbReference type="InterPro" id="IPR004299">
    <property type="entry name" value="MBOAT_fam"/>
</dbReference>